<dbReference type="PANTHER" id="PTHR48100:SF1">
    <property type="entry name" value="HISTIDINE PHOSPHATASE FAMILY PROTEIN-RELATED"/>
    <property type="match status" value="1"/>
</dbReference>
<dbReference type="RefSeq" id="WP_090859477.1">
    <property type="nucleotide sequence ID" value="NZ_FMZM01000010.1"/>
</dbReference>
<dbReference type="SMART" id="SM00855">
    <property type="entry name" value="PGAM"/>
    <property type="match status" value="1"/>
</dbReference>
<dbReference type="GO" id="GO:0016791">
    <property type="term" value="F:phosphatase activity"/>
    <property type="evidence" value="ECO:0007669"/>
    <property type="project" value="TreeGrafter"/>
</dbReference>
<dbReference type="Gene3D" id="3.40.50.1240">
    <property type="entry name" value="Phosphoglycerate mutase-like"/>
    <property type="match status" value="1"/>
</dbReference>
<accession>A0A1G6X8D9</accession>
<organism evidence="1 2">
    <name type="scientific">Nocardioides lianchengensis</name>
    <dbReference type="NCBI Taxonomy" id="1045774"/>
    <lineage>
        <taxon>Bacteria</taxon>
        <taxon>Bacillati</taxon>
        <taxon>Actinomycetota</taxon>
        <taxon>Actinomycetes</taxon>
        <taxon>Propionibacteriales</taxon>
        <taxon>Nocardioidaceae</taxon>
        <taxon>Nocardioides</taxon>
    </lineage>
</organism>
<reference evidence="2" key="1">
    <citation type="submission" date="2016-10" db="EMBL/GenBank/DDBJ databases">
        <authorList>
            <person name="Varghese N."/>
            <person name="Submissions S."/>
        </authorList>
    </citation>
    <scope>NUCLEOTIDE SEQUENCE [LARGE SCALE GENOMIC DNA]</scope>
    <source>
        <strain evidence="2">CGMCC 4.6858</strain>
    </source>
</reference>
<protein>
    <submittedName>
        <fullName evidence="1">Probable phosphoglycerate mutase</fullName>
    </submittedName>
</protein>
<dbReference type="OrthoDB" id="9793115at2"/>
<dbReference type="Proteomes" id="UP000199034">
    <property type="component" value="Unassembled WGS sequence"/>
</dbReference>
<dbReference type="PANTHER" id="PTHR48100">
    <property type="entry name" value="BROAD-SPECIFICITY PHOSPHATASE YOR283W-RELATED"/>
    <property type="match status" value="1"/>
</dbReference>
<dbReference type="AlphaFoldDB" id="A0A1G6X8D9"/>
<evidence type="ECO:0000313" key="2">
    <source>
        <dbReference type="Proteomes" id="UP000199034"/>
    </source>
</evidence>
<dbReference type="CDD" id="cd07067">
    <property type="entry name" value="HP_PGM_like"/>
    <property type="match status" value="1"/>
</dbReference>
<keyword evidence="2" id="KW-1185">Reference proteome</keyword>
<dbReference type="InterPro" id="IPR013078">
    <property type="entry name" value="His_Pase_superF_clade-1"/>
</dbReference>
<dbReference type="InterPro" id="IPR050275">
    <property type="entry name" value="PGM_Phosphatase"/>
</dbReference>
<gene>
    <name evidence="1" type="ORF">SAMN05421872_110175</name>
</gene>
<dbReference type="GO" id="GO:0005737">
    <property type="term" value="C:cytoplasm"/>
    <property type="evidence" value="ECO:0007669"/>
    <property type="project" value="TreeGrafter"/>
</dbReference>
<dbReference type="STRING" id="1045774.SAMN05421872_110175"/>
<evidence type="ECO:0000313" key="1">
    <source>
        <dbReference type="EMBL" id="SDD73567.1"/>
    </source>
</evidence>
<dbReference type="InterPro" id="IPR029033">
    <property type="entry name" value="His_PPase_superfam"/>
</dbReference>
<dbReference type="EMBL" id="FMZM01000010">
    <property type="protein sequence ID" value="SDD73567.1"/>
    <property type="molecule type" value="Genomic_DNA"/>
</dbReference>
<dbReference type="Pfam" id="PF00300">
    <property type="entry name" value="His_Phos_1"/>
    <property type="match status" value="1"/>
</dbReference>
<sequence length="197" mass="20366">MAARILLARHGLADYETELVTDDGGSLTQEGRGQGRTLGGRLRSEGVEAVWCSPLSRAVQTAELAAGVLGVEVTVREGLREYGVGSLAGTDGSETEVIGPVFERWVGGDDEATIPGGEAVSGVVARVRAVLEEVADRHEGGTALVVSHGGAIMATVPVLVGRPRASAWDLLLGGGGYVDLVRAGATWSVATEHLRLD</sequence>
<dbReference type="SUPFAM" id="SSF53254">
    <property type="entry name" value="Phosphoglycerate mutase-like"/>
    <property type="match status" value="1"/>
</dbReference>
<name>A0A1G6X8D9_9ACTN</name>
<proteinExistence type="predicted"/>